<keyword evidence="2" id="KW-0808">Transferase</keyword>
<dbReference type="OrthoDB" id="248489at2"/>
<dbReference type="InterPro" id="IPR016181">
    <property type="entry name" value="Acyl_CoA_acyltransferase"/>
</dbReference>
<dbReference type="Proteomes" id="UP000318313">
    <property type="component" value="Chromosome"/>
</dbReference>
<evidence type="ECO:0000259" key="1">
    <source>
        <dbReference type="PROSITE" id="PS51186"/>
    </source>
</evidence>
<evidence type="ECO:0000313" key="3">
    <source>
        <dbReference type="Proteomes" id="UP000318313"/>
    </source>
</evidence>
<dbReference type="KEGG" id="gfm:Enr17x_48210"/>
<dbReference type="InterPro" id="IPR000182">
    <property type="entry name" value="GNAT_dom"/>
</dbReference>
<dbReference type="PROSITE" id="PS51186">
    <property type="entry name" value="GNAT"/>
    <property type="match status" value="1"/>
</dbReference>
<name>A0A518II31_9PLAN</name>
<feature type="domain" description="N-acetyltransferase" evidence="1">
    <location>
        <begin position="135"/>
        <end position="268"/>
    </location>
</feature>
<sequence length="268" mass="31020">MIRELTPDDQPAILDFVYQREQENLFVIGSFEFVPHPFETNTYLGYFKENKLIGLGTYFGRWSDIQISTQHPEVHNALVDEFMQRNKPVEYVVGFKRYTLQTIERLRSHGIEPKATYEETVYLLTHETFHNRSTGETTKATPADVDEIVRLEYQVEGKSAETEVTQKERDRILPENEWVLRKEGQIIAKANIHGVSKHYAQIGGVLTHPQYQNQGYAKQTVSTVCQHWLDLGKQPLLFVKNDNLPAIKVYEPLGFQPIDEFLLAEYAS</sequence>
<proteinExistence type="predicted"/>
<dbReference type="EC" id="2.3.1.189" evidence="2"/>
<keyword evidence="3" id="KW-1185">Reference proteome</keyword>
<dbReference type="AlphaFoldDB" id="A0A518II31"/>
<reference evidence="2 3" key="1">
    <citation type="submission" date="2019-03" db="EMBL/GenBank/DDBJ databases">
        <title>Deep-cultivation of Planctomycetes and their phenomic and genomic characterization uncovers novel biology.</title>
        <authorList>
            <person name="Wiegand S."/>
            <person name="Jogler M."/>
            <person name="Boedeker C."/>
            <person name="Pinto D."/>
            <person name="Vollmers J."/>
            <person name="Rivas-Marin E."/>
            <person name="Kohn T."/>
            <person name="Peeters S.H."/>
            <person name="Heuer A."/>
            <person name="Rast P."/>
            <person name="Oberbeckmann S."/>
            <person name="Bunk B."/>
            <person name="Jeske O."/>
            <person name="Meyerdierks A."/>
            <person name="Storesund J.E."/>
            <person name="Kallscheuer N."/>
            <person name="Luecker S."/>
            <person name="Lage O.M."/>
            <person name="Pohl T."/>
            <person name="Merkel B.J."/>
            <person name="Hornburger P."/>
            <person name="Mueller R.-W."/>
            <person name="Bruemmer F."/>
            <person name="Labrenz M."/>
            <person name="Spormann A.M."/>
            <person name="Op den Camp H."/>
            <person name="Overmann J."/>
            <person name="Amann R."/>
            <person name="Jetten M.S.M."/>
            <person name="Mascher T."/>
            <person name="Medema M.H."/>
            <person name="Devos D.P."/>
            <person name="Kaster A.-K."/>
            <person name="Ovreas L."/>
            <person name="Rohde M."/>
            <person name="Galperin M.Y."/>
            <person name="Jogler C."/>
        </authorList>
    </citation>
    <scope>NUCLEOTIDE SEQUENCE [LARGE SCALE GENOMIC DNA]</scope>
    <source>
        <strain evidence="2 3">Enr17</strain>
    </source>
</reference>
<dbReference type="Gene3D" id="3.40.630.30">
    <property type="match status" value="1"/>
</dbReference>
<dbReference type="SUPFAM" id="SSF55729">
    <property type="entry name" value="Acyl-CoA N-acyltransferases (Nat)"/>
    <property type="match status" value="1"/>
</dbReference>
<dbReference type="Pfam" id="PF00583">
    <property type="entry name" value="Acetyltransf_1"/>
    <property type="match status" value="1"/>
</dbReference>
<dbReference type="GO" id="GO:0035447">
    <property type="term" value="F:mycothiol synthase activity"/>
    <property type="evidence" value="ECO:0007669"/>
    <property type="project" value="UniProtKB-EC"/>
</dbReference>
<accession>A0A518II31</accession>
<keyword evidence="2" id="KW-0012">Acyltransferase</keyword>
<dbReference type="EMBL" id="CP037452">
    <property type="protein sequence ID" value="QDV52754.1"/>
    <property type="molecule type" value="Genomic_DNA"/>
</dbReference>
<protein>
    <submittedName>
        <fullName evidence="2">Mycothiol acetyltransferase</fullName>
        <ecNumber evidence="2">2.3.1.189</ecNumber>
    </submittedName>
</protein>
<gene>
    <name evidence="2" type="primary">mshD_2</name>
    <name evidence="2" type="ORF">Enr17x_48210</name>
</gene>
<organism evidence="2 3">
    <name type="scientific">Gimesia fumaroli</name>
    <dbReference type="NCBI Taxonomy" id="2527976"/>
    <lineage>
        <taxon>Bacteria</taxon>
        <taxon>Pseudomonadati</taxon>
        <taxon>Planctomycetota</taxon>
        <taxon>Planctomycetia</taxon>
        <taxon>Planctomycetales</taxon>
        <taxon>Planctomycetaceae</taxon>
        <taxon>Gimesia</taxon>
    </lineage>
</organism>
<evidence type="ECO:0000313" key="2">
    <source>
        <dbReference type="EMBL" id="QDV52754.1"/>
    </source>
</evidence>
<dbReference type="CDD" id="cd04301">
    <property type="entry name" value="NAT_SF"/>
    <property type="match status" value="1"/>
</dbReference>
<dbReference type="RefSeq" id="WP_145312037.1">
    <property type="nucleotide sequence ID" value="NZ_CP037452.1"/>
</dbReference>